<dbReference type="EMBL" id="JYGT01000007">
    <property type="protein sequence ID" value="KJQ76110.1"/>
    <property type="molecule type" value="Genomic_DNA"/>
</dbReference>
<reference evidence="1 2" key="1">
    <citation type="submission" date="2015-02" db="EMBL/GenBank/DDBJ databases">
        <title>Evolution of amylase-binding proteins of oral streptococcal species.</title>
        <authorList>
            <person name="Haase E.M."/>
        </authorList>
    </citation>
    <scope>NUCLEOTIDE SEQUENCE [LARGE SCALE GENOMIC DNA]</scope>
    <source>
        <strain evidence="1 2">UC921A</strain>
    </source>
</reference>
<dbReference type="EC" id="3.1.3.-" evidence="1"/>
<proteinExistence type="predicted"/>
<name>A0A0F2E1I2_9STRE</name>
<dbReference type="PRINTS" id="PR00413">
    <property type="entry name" value="HADHALOGNASE"/>
</dbReference>
<dbReference type="PATRIC" id="fig|28037.216.peg.585"/>
<dbReference type="InterPro" id="IPR036412">
    <property type="entry name" value="HAD-like_sf"/>
</dbReference>
<dbReference type="AlphaFoldDB" id="A0A0F2E1I2"/>
<dbReference type="GO" id="GO:0016787">
    <property type="term" value="F:hydrolase activity"/>
    <property type="evidence" value="ECO:0007669"/>
    <property type="project" value="UniProtKB-KW"/>
</dbReference>
<dbReference type="InterPro" id="IPR023198">
    <property type="entry name" value="PGP-like_dom2"/>
</dbReference>
<organism evidence="1 2">
    <name type="scientific">Streptococcus infantis</name>
    <dbReference type="NCBI Taxonomy" id="68892"/>
    <lineage>
        <taxon>Bacteria</taxon>
        <taxon>Bacillati</taxon>
        <taxon>Bacillota</taxon>
        <taxon>Bacilli</taxon>
        <taxon>Lactobacillales</taxon>
        <taxon>Streptococcaceae</taxon>
        <taxon>Streptococcus</taxon>
    </lineage>
</organism>
<accession>A0A0F2E1I2</accession>
<evidence type="ECO:0000313" key="1">
    <source>
        <dbReference type="EMBL" id="KJQ76110.1"/>
    </source>
</evidence>
<protein>
    <submittedName>
        <fullName evidence="1">Alpha-D-glucose-1-phosphate phosphatase YihX</fullName>
        <ecNumber evidence="1">3.1.3.-</ecNumber>
    </submittedName>
</protein>
<dbReference type="PANTHER" id="PTHR43611:SF3">
    <property type="entry name" value="FLAVIN MONONUCLEOTIDE HYDROLASE 1, CHLOROPLATIC"/>
    <property type="match status" value="1"/>
</dbReference>
<dbReference type="SFLD" id="SFLDS00003">
    <property type="entry name" value="Haloacid_Dehalogenase"/>
    <property type="match status" value="1"/>
</dbReference>
<comment type="caution">
    <text evidence="1">The sequence shown here is derived from an EMBL/GenBank/DDBJ whole genome shotgun (WGS) entry which is preliminary data.</text>
</comment>
<dbReference type="InterPro" id="IPR023214">
    <property type="entry name" value="HAD_sf"/>
</dbReference>
<dbReference type="Pfam" id="PF00702">
    <property type="entry name" value="Hydrolase"/>
    <property type="match status" value="1"/>
</dbReference>
<dbReference type="InterPro" id="IPR006439">
    <property type="entry name" value="HAD-SF_hydro_IA"/>
</dbReference>
<keyword evidence="1" id="KW-0378">Hydrolase</keyword>
<dbReference type="Proteomes" id="UP000033489">
    <property type="component" value="Unassembled WGS sequence"/>
</dbReference>
<dbReference type="Gene3D" id="1.10.150.240">
    <property type="entry name" value="Putative phosphatase, domain 2"/>
    <property type="match status" value="1"/>
</dbReference>
<gene>
    <name evidence="1" type="primary">yihX</name>
    <name evidence="1" type="ORF">TZ94_00608</name>
</gene>
<evidence type="ECO:0000313" key="2">
    <source>
        <dbReference type="Proteomes" id="UP000033489"/>
    </source>
</evidence>
<dbReference type="Gene3D" id="3.40.50.1000">
    <property type="entry name" value="HAD superfamily/HAD-like"/>
    <property type="match status" value="1"/>
</dbReference>
<dbReference type="SFLD" id="SFLDG01129">
    <property type="entry name" value="C1.5:_HAD__Beta-PGM__Phosphata"/>
    <property type="match status" value="1"/>
</dbReference>
<sequence>MDIILDMGNVLLEWNKDKILKAVAKTQKDYLILDKAIFQSGLWERLDLGTLTREELVDKVLSLLGDCYQKKVEEVIWNWPAYIDIYTEVFPLLARLKENGHRIFVLSNTSPVFYELLKNQLAPLEKILDGLVLSCDIKAIKPDRKMFEEILRKYELDPSNCIFLDDVIDNTNMAERLGIKAYQVKQRSDVVDILKKFE</sequence>
<dbReference type="NCBIfam" id="TIGR01509">
    <property type="entry name" value="HAD-SF-IA-v3"/>
    <property type="match status" value="1"/>
</dbReference>
<dbReference type="SUPFAM" id="SSF56784">
    <property type="entry name" value="HAD-like"/>
    <property type="match status" value="1"/>
</dbReference>
<dbReference type="PANTHER" id="PTHR43611">
    <property type="entry name" value="ALPHA-D-GLUCOSE 1-PHOSPHATE PHOSPHATASE"/>
    <property type="match status" value="1"/>
</dbReference>
<dbReference type="OrthoDB" id="9797415at2"/>
<dbReference type="RefSeq" id="WP_045614006.1">
    <property type="nucleotide sequence ID" value="NZ_JYGT01000007.1"/>
</dbReference>
<dbReference type="CDD" id="cd02603">
    <property type="entry name" value="HAD_sEH-N_like"/>
    <property type="match status" value="1"/>
</dbReference>